<name>A0AAE9SJI8_9VIBR</name>
<dbReference type="InterPro" id="IPR001242">
    <property type="entry name" value="Condensation_dom"/>
</dbReference>
<dbReference type="RefSeq" id="WP_255936777.1">
    <property type="nucleotide sequence ID" value="NZ_CP050467.1"/>
</dbReference>
<dbReference type="Pfam" id="PF00668">
    <property type="entry name" value="Condensation"/>
    <property type="match status" value="1"/>
</dbReference>
<dbReference type="SUPFAM" id="SSF52777">
    <property type="entry name" value="CoA-dependent acyltransferases"/>
    <property type="match status" value="4"/>
</dbReference>
<dbReference type="GO" id="GO:0044550">
    <property type="term" value="P:secondary metabolite biosynthetic process"/>
    <property type="evidence" value="ECO:0007669"/>
    <property type="project" value="TreeGrafter"/>
</dbReference>
<feature type="domain" description="Condensation" evidence="2">
    <location>
        <begin position="4"/>
        <end position="434"/>
    </location>
</feature>
<evidence type="ECO:0000259" key="2">
    <source>
        <dbReference type="Pfam" id="PF00668"/>
    </source>
</evidence>
<dbReference type="GO" id="GO:0016874">
    <property type="term" value="F:ligase activity"/>
    <property type="evidence" value="ECO:0007669"/>
    <property type="project" value="UniProtKB-KW"/>
</dbReference>
<dbReference type="GO" id="GO:0043041">
    <property type="term" value="P:amino acid activation for nonribosomal peptide biosynthetic process"/>
    <property type="evidence" value="ECO:0007669"/>
    <property type="project" value="TreeGrafter"/>
</dbReference>
<dbReference type="CDD" id="cd19535">
    <property type="entry name" value="Cyc_NRPS"/>
    <property type="match status" value="1"/>
</dbReference>
<evidence type="ECO:0000256" key="1">
    <source>
        <dbReference type="ARBA" id="ARBA00022598"/>
    </source>
</evidence>
<dbReference type="InterPro" id="IPR057737">
    <property type="entry name" value="Condensation_MtbB-like"/>
</dbReference>
<dbReference type="PANTHER" id="PTHR45527:SF10">
    <property type="entry name" value="PYOCHELIN SYNTHASE PCHF"/>
    <property type="match status" value="1"/>
</dbReference>
<gene>
    <name evidence="3" type="ORF">HB761_01020</name>
</gene>
<evidence type="ECO:0000313" key="3">
    <source>
        <dbReference type="EMBL" id="UTZ25446.1"/>
    </source>
</evidence>
<protein>
    <submittedName>
        <fullName evidence="3">Peptide synthetase</fullName>
    </submittedName>
</protein>
<evidence type="ECO:0000313" key="4">
    <source>
        <dbReference type="Proteomes" id="UP001058687"/>
    </source>
</evidence>
<dbReference type="Proteomes" id="UP001058687">
    <property type="component" value="Chromosome 1"/>
</dbReference>
<dbReference type="Gene3D" id="3.30.559.30">
    <property type="entry name" value="Nonribosomal peptide synthetase, condensation domain"/>
    <property type="match status" value="2"/>
</dbReference>
<accession>A0AAE9SJI8</accession>
<dbReference type="InterPro" id="IPR023213">
    <property type="entry name" value="CAT-like_dom_sf"/>
</dbReference>
<dbReference type="EMBL" id="CP050467">
    <property type="protein sequence ID" value="UTZ25446.1"/>
    <property type="molecule type" value="Genomic_DNA"/>
</dbReference>
<sequence>MSDLTPMQAACWFGRNENAKLGGVASHLYTEFDGKNINLEKLHAALIKLYKRHEMLRLKVDSSGTCSIIDEPNGNILEVDDFSQLSADKLTNSLNEKRSQWAHQKLDLTQGQAAKFSVSLLPDDGFRFHIDTDMIAIDPDSCRILIEDLATFYEGGVFDTDDKPSFFAWHDLAKEEPELKLQRKVDRAWWKAHLESIAPAPSLPFPEGNPSQITSEHYSAWLDSEQRSTLFSLAKQYKITPANLMLGLFATTLGTATGDEAFRINVPVFWRPPITQGTERVVGDFVNFFVLSVDMTHTDTLIDFCHSVAEKMGPLLGHSFYDGVNVMRDLSLHHGSAQLAPVVFTSALDLPSGDLFSRRVHKHFGKMNWTISQGSQVALDSQVVSIDGGVMINWDVRQEALPKEWTSAMFDHFVALTKSVISNPKLLTASMGSLHSKLVCQSYLTAELSSMQRAYLLGRTTQMPLGGVAMQELLEYRGTLSPVVIRRRLSEMVIRYPSLRKYIDSKSLELKVSLCPQVNLTLHDLSCTEKDRVESELARFRHDYSHAMFDLERPLWDITMFALPDGITHVFARFDALILDARSIAALLVELFEGEAPYLPHIEPESSTEDPKITRHRDESYWLKKLKSVDKPMQFPWHKSLESIPCSRYQRQSLEIDKETVKKLVRVGGKQGLYKNTMMMSAALEAISSHVSDGKLCVAVPVLPMVSATYSSESSFIAVQWQATQNDYLQRAKSLQADTLEGLEHLAFSGVDLARTLFERCGPGPTLPIVITNGLSWPTLSKNAPMQLQRGLTQTPQVAMDVRFVAMAGGSIMFSVDYASEAVADEQVKMILDHIDMTFCHMAETSLFETAPEQTLKPLESRVIELFDRPLSDLAAEDSTEQIIFDVYCQVLGKPVTDETKESLPFSQLGLRPNHLKQISTELNKVLRVELPPMQLIRCKDAAEVKALALTQGFEVVT</sequence>
<dbReference type="PANTHER" id="PTHR45527">
    <property type="entry name" value="NONRIBOSOMAL PEPTIDE SYNTHETASE"/>
    <property type="match status" value="1"/>
</dbReference>
<dbReference type="Gene3D" id="3.30.559.10">
    <property type="entry name" value="Chloramphenicol acetyltransferase-like domain"/>
    <property type="match status" value="2"/>
</dbReference>
<dbReference type="GO" id="GO:0000036">
    <property type="term" value="F:acyl carrier activity"/>
    <property type="evidence" value="ECO:0007669"/>
    <property type="project" value="TreeGrafter"/>
</dbReference>
<keyword evidence="1" id="KW-0436">Ligase</keyword>
<dbReference type="AlphaFoldDB" id="A0AAE9SJI8"/>
<organism evidence="3 4">
    <name type="scientific">Vibrio campbellii</name>
    <dbReference type="NCBI Taxonomy" id="680"/>
    <lineage>
        <taxon>Bacteria</taxon>
        <taxon>Pseudomonadati</taxon>
        <taxon>Pseudomonadota</taxon>
        <taxon>Gammaproteobacteria</taxon>
        <taxon>Vibrionales</taxon>
        <taxon>Vibrionaceae</taxon>
        <taxon>Vibrio</taxon>
    </lineage>
</organism>
<reference evidence="3" key="1">
    <citation type="submission" date="2020-03" db="EMBL/GenBank/DDBJ databases">
        <title>Five strains of Vibrio campbellii isolated from Mariana Trench.</title>
        <authorList>
            <person name="Liang J."/>
            <person name="Zhang X.-H."/>
        </authorList>
    </citation>
    <scope>NUCLEOTIDE SEQUENCE</scope>
    <source>
        <strain evidence="3">LJC014</strain>
    </source>
</reference>
<proteinExistence type="predicted"/>
<dbReference type="GO" id="GO:0031177">
    <property type="term" value="F:phosphopantetheine binding"/>
    <property type="evidence" value="ECO:0007669"/>
    <property type="project" value="TreeGrafter"/>
</dbReference>
<dbReference type="GO" id="GO:0005737">
    <property type="term" value="C:cytoplasm"/>
    <property type="evidence" value="ECO:0007669"/>
    <property type="project" value="TreeGrafter"/>
</dbReference>